<evidence type="ECO:0000256" key="1">
    <source>
        <dbReference type="ARBA" id="ARBA00023242"/>
    </source>
</evidence>
<gene>
    <name evidence="3" type="ORF">NA57DRAFT_52704</name>
</gene>
<name>A0A9P4IP99_9PEZI</name>
<dbReference type="PANTHER" id="PTHR47784:SF5">
    <property type="entry name" value="STEROL UPTAKE CONTROL PROTEIN 2"/>
    <property type="match status" value="1"/>
</dbReference>
<dbReference type="SUPFAM" id="SSF57701">
    <property type="entry name" value="Zn2/Cys6 DNA-binding domain"/>
    <property type="match status" value="1"/>
</dbReference>
<dbReference type="InterPro" id="IPR001138">
    <property type="entry name" value="Zn2Cys6_DnaBD"/>
</dbReference>
<dbReference type="PANTHER" id="PTHR47784">
    <property type="entry name" value="STEROL UPTAKE CONTROL PROTEIN 2"/>
    <property type="match status" value="1"/>
</dbReference>
<evidence type="ECO:0000313" key="3">
    <source>
        <dbReference type="EMBL" id="KAF2103174.1"/>
    </source>
</evidence>
<dbReference type="PROSITE" id="PS00463">
    <property type="entry name" value="ZN2_CY6_FUNGAL_1"/>
    <property type="match status" value="1"/>
</dbReference>
<dbReference type="SMART" id="SM00066">
    <property type="entry name" value="GAL4"/>
    <property type="match status" value="1"/>
</dbReference>
<dbReference type="EMBL" id="ML978122">
    <property type="protein sequence ID" value="KAF2103174.1"/>
    <property type="molecule type" value="Genomic_DNA"/>
</dbReference>
<comment type="caution">
    <text evidence="3">The sequence shown here is derived from an EMBL/GenBank/DDBJ whole genome shotgun (WGS) entry which is preliminary data.</text>
</comment>
<dbReference type="GO" id="GO:0008270">
    <property type="term" value="F:zinc ion binding"/>
    <property type="evidence" value="ECO:0007669"/>
    <property type="project" value="InterPro"/>
</dbReference>
<keyword evidence="4" id="KW-1185">Reference proteome</keyword>
<organism evidence="3 4">
    <name type="scientific">Rhizodiscina lignyota</name>
    <dbReference type="NCBI Taxonomy" id="1504668"/>
    <lineage>
        <taxon>Eukaryota</taxon>
        <taxon>Fungi</taxon>
        <taxon>Dikarya</taxon>
        <taxon>Ascomycota</taxon>
        <taxon>Pezizomycotina</taxon>
        <taxon>Dothideomycetes</taxon>
        <taxon>Pleosporomycetidae</taxon>
        <taxon>Aulographales</taxon>
        <taxon>Rhizodiscinaceae</taxon>
        <taxon>Rhizodiscina</taxon>
    </lineage>
</organism>
<reference evidence="3" key="1">
    <citation type="journal article" date="2020" name="Stud. Mycol.">
        <title>101 Dothideomycetes genomes: a test case for predicting lifestyles and emergence of pathogens.</title>
        <authorList>
            <person name="Haridas S."/>
            <person name="Albert R."/>
            <person name="Binder M."/>
            <person name="Bloem J."/>
            <person name="Labutti K."/>
            <person name="Salamov A."/>
            <person name="Andreopoulos B."/>
            <person name="Baker S."/>
            <person name="Barry K."/>
            <person name="Bills G."/>
            <person name="Bluhm B."/>
            <person name="Cannon C."/>
            <person name="Castanera R."/>
            <person name="Culley D."/>
            <person name="Daum C."/>
            <person name="Ezra D."/>
            <person name="Gonzalez J."/>
            <person name="Henrissat B."/>
            <person name="Kuo A."/>
            <person name="Liang C."/>
            <person name="Lipzen A."/>
            <person name="Lutzoni F."/>
            <person name="Magnuson J."/>
            <person name="Mondo S."/>
            <person name="Nolan M."/>
            <person name="Ohm R."/>
            <person name="Pangilinan J."/>
            <person name="Park H.-J."/>
            <person name="Ramirez L."/>
            <person name="Alfaro M."/>
            <person name="Sun H."/>
            <person name="Tritt A."/>
            <person name="Yoshinaga Y."/>
            <person name="Zwiers L.-H."/>
            <person name="Turgeon B."/>
            <person name="Goodwin S."/>
            <person name="Spatafora J."/>
            <person name="Crous P."/>
            <person name="Grigoriev I."/>
        </authorList>
    </citation>
    <scope>NUCLEOTIDE SEQUENCE</scope>
    <source>
        <strain evidence="3">CBS 133067</strain>
    </source>
</reference>
<dbReference type="Proteomes" id="UP000799772">
    <property type="component" value="Unassembled WGS sequence"/>
</dbReference>
<dbReference type="GO" id="GO:0001228">
    <property type="term" value="F:DNA-binding transcription activator activity, RNA polymerase II-specific"/>
    <property type="evidence" value="ECO:0007669"/>
    <property type="project" value="TreeGrafter"/>
</dbReference>
<dbReference type="InterPro" id="IPR053157">
    <property type="entry name" value="Sterol_Uptake_Regulator"/>
</dbReference>
<sequence length="432" mass="49141">MAPRLSHTKSRNGCKRCKVRKVKCDEVHPTCNNCKRHGVECEYVNHFPQQAGAAPFPGTHRENGFDQSAGRHASLDLSIQTPYTDDEIYGMISNADDRRMLELRLLHHFTSVVSYSFPSSLISEMWRVDAVRLGFEHEFLMNTIFAMSALHLARDIPLSPRYHTKDEISLALAHILNLPKTSLGRIDPVMAHQFYLNLAVSQQRNALTNICAENSDALFLSSVLLSYQGLKMLPDGHNPTIEYTPPTAWLRMANAIRHVSDATIPFLESRYESDDYQCPGVFLASVSEPNFRDRAAIFNPEHSKPFASLLDWEQFPEPDLDEQSKSAYEQALYYIAGVYHALLDREDPGLIFRRLISLAPLVPTHFIALVEQGRPRALAILSLHCAMAKVVDDHWIFHGFAEREVYGIQSMLPQEWQWAMEWPLALLQQNSP</sequence>
<evidence type="ECO:0000313" key="4">
    <source>
        <dbReference type="Proteomes" id="UP000799772"/>
    </source>
</evidence>
<dbReference type="PROSITE" id="PS50048">
    <property type="entry name" value="ZN2_CY6_FUNGAL_2"/>
    <property type="match status" value="1"/>
</dbReference>
<dbReference type="AlphaFoldDB" id="A0A9P4IP99"/>
<proteinExistence type="predicted"/>
<protein>
    <recommendedName>
        <fullName evidence="2">Zn(2)-C6 fungal-type domain-containing protein</fullName>
    </recommendedName>
</protein>
<dbReference type="OrthoDB" id="416217at2759"/>
<dbReference type="Pfam" id="PF00172">
    <property type="entry name" value="Zn_clus"/>
    <property type="match status" value="1"/>
</dbReference>
<feature type="domain" description="Zn(2)-C6 fungal-type" evidence="2">
    <location>
        <begin position="13"/>
        <end position="43"/>
    </location>
</feature>
<dbReference type="InterPro" id="IPR036864">
    <property type="entry name" value="Zn2-C6_fun-type_DNA-bd_sf"/>
</dbReference>
<keyword evidence="1" id="KW-0539">Nucleus</keyword>
<dbReference type="Gene3D" id="4.10.240.10">
    <property type="entry name" value="Zn(2)-C6 fungal-type DNA-binding domain"/>
    <property type="match status" value="1"/>
</dbReference>
<accession>A0A9P4IP99</accession>
<dbReference type="CDD" id="cd00067">
    <property type="entry name" value="GAL4"/>
    <property type="match status" value="1"/>
</dbReference>
<evidence type="ECO:0000259" key="2">
    <source>
        <dbReference type="PROSITE" id="PS50048"/>
    </source>
</evidence>